<dbReference type="PANTHER" id="PTHR33979:SF2">
    <property type="entry name" value="PEPTIDASE M50B-LIKE-DOMAIN-CONTAINING PROTEIN"/>
    <property type="match status" value="1"/>
</dbReference>
<name>A0A388K763_CHABU</name>
<reference evidence="2 3" key="1">
    <citation type="journal article" date="2018" name="Cell">
        <title>The Chara Genome: Secondary Complexity and Implications for Plant Terrestrialization.</title>
        <authorList>
            <person name="Nishiyama T."/>
            <person name="Sakayama H."/>
            <person name="Vries J.D."/>
            <person name="Buschmann H."/>
            <person name="Saint-Marcoux D."/>
            <person name="Ullrich K.K."/>
            <person name="Haas F.B."/>
            <person name="Vanderstraeten L."/>
            <person name="Becker D."/>
            <person name="Lang D."/>
            <person name="Vosolsobe S."/>
            <person name="Rombauts S."/>
            <person name="Wilhelmsson P.K.I."/>
            <person name="Janitza P."/>
            <person name="Kern R."/>
            <person name="Heyl A."/>
            <person name="Rumpler F."/>
            <person name="Villalobos L.I.A.C."/>
            <person name="Clay J.M."/>
            <person name="Skokan R."/>
            <person name="Toyoda A."/>
            <person name="Suzuki Y."/>
            <person name="Kagoshima H."/>
            <person name="Schijlen E."/>
            <person name="Tajeshwar N."/>
            <person name="Catarino B."/>
            <person name="Hetherington A.J."/>
            <person name="Saltykova A."/>
            <person name="Bonnot C."/>
            <person name="Breuninger H."/>
            <person name="Symeonidi A."/>
            <person name="Radhakrishnan G.V."/>
            <person name="Van Nieuwerburgh F."/>
            <person name="Deforce D."/>
            <person name="Chang C."/>
            <person name="Karol K.G."/>
            <person name="Hedrich R."/>
            <person name="Ulvskov P."/>
            <person name="Glockner G."/>
            <person name="Delwiche C.F."/>
            <person name="Petrasek J."/>
            <person name="Van de Peer Y."/>
            <person name="Friml J."/>
            <person name="Beilby M."/>
            <person name="Dolan L."/>
            <person name="Kohara Y."/>
            <person name="Sugano S."/>
            <person name="Fujiyama A."/>
            <person name="Delaux P.-M."/>
            <person name="Quint M."/>
            <person name="TheiBen G."/>
            <person name="Hagemann M."/>
            <person name="Harholt J."/>
            <person name="Dunand C."/>
            <person name="Zachgo S."/>
            <person name="Langdale J."/>
            <person name="Maumus F."/>
            <person name="Straeten D.V.D."/>
            <person name="Gould S.B."/>
            <person name="Rensing S.A."/>
        </authorList>
    </citation>
    <scope>NUCLEOTIDE SEQUENCE [LARGE SCALE GENOMIC DNA]</scope>
    <source>
        <strain evidence="2 3">S276</strain>
    </source>
</reference>
<dbReference type="Gramene" id="GBG65876">
    <property type="protein sequence ID" value="GBG65876"/>
    <property type="gene ID" value="CBR_g54168"/>
</dbReference>
<sequence length="256" mass="27915">MLPAGGRDASCATLTRGLLLVPIPKKQTELLFSISIYAQELSAAEGACSYTGTRGIKTGKRNTLEDRDKMGGVNWSLHRCCNKDQTVFIAVTGVFVLVILALTGGKVHGIKVDTNEGGETMTSGGWSSCILPAGYLGSSFWGMVLVIMSTGYWSRRIAAIALGFLLLLIAVWLLDQFTVVDGLEYFILFMGVMNGLYSVYDIYDDTIARALPKSDAEKFARECPCPCNGRMWGVIWILISFGFLGLAMYFSLLVLD</sequence>
<feature type="transmembrane region" description="Helical" evidence="1">
    <location>
        <begin position="86"/>
        <end position="105"/>
    </location>
</feature>
<dbReference type="AlphaFoldDB" id="A0A388K763"/>
<protein>
    <submittedName>
        <fullName evidence="2">Uncharacterized protein</fullName>
    </submittedName>
</protein>
<organism evidence="2 3">
    <name type="scientific">Chara braunii</name>
    <name type="common">Braun's stonewort</name>
    <dbReference type="NCBI Taxonomy" id="69332"/>
    <lineage>
        <taxon>Eukaryota</taxon>
        <taxon>Viridiplantae</taxon>
        <taxon>Streptophyta</taxon>
        <taxon>Charophyceae</taxon>
        <taxon>Charales</taxon>
        <taxon>Characeae</taxon>
        <taxon>Chara</taxon>
    </lineage>
</organism>
<dbReference type="STRING" id="69332.A0A388K763"/>
<feature type="transmembrane region" description="Helical" evidence="1">
    <location>
        <begin position="234"/>
        <end position="255"/>
    </location>
</feature>
<dbReference type="PANTHER" id="PTHR33979">
    <property type="entry name" value="OS02G0221600 PROTEIN"/>
    <property type="match status" value="1"/>
</dbReference>
<keyword evidence="1" id="KW-1133">Transmembrane helix</keyword>
<dbReference type="InterPro" id="IPR049500">
    <property type="entry name" value="Peptidase_M50B-like"/>
</dbReference>
<keyword evidence="3" id="KW-1185">Reference proteome</keyword>
<keyword evidence="1" id="KW-0812">Transmembrane</keyword>
<feature type="transmembrane region" description="Helical" evidence="1">
    <location>
        <begin position="157"/>
        <end position="174"/>
    </location>
</feature>
<feature type="transmembrane region" description="Helical" evidence="1">
    <location>
        <begin position="186"/>
        <end position="203"/>
    </location>
</feature>
<gene>
    <name evidence="2" type="ORF">CBR_g54168</name>
</gene>
<accession>A0A388K763</accession>
<keyword evidence="1" id="KW-0472">Membrane</keyword>
<evidence type="ECO:0000256" key="1">
    <source>
        <dbReference type="SAM" id="Phobius"/>
    </source>
</evidence>
<proteinExistence type="predicted"/>
<dbReference type="EMBL" id="BFEA01000067">
    <property type="protein sequence ID" value="GBG65876.1"/>
    <property type="molecule type" value="Genomic_DNA"/>
</dbReference>
<dbReference type="OMA" id="WYCLFVG"/>
<evidence type="ECO:0000313" key="3">
    <source>
        <dbReference type="Proteomes" id="UP000265515"/>
    </source>
</evidence>
<feature type="transmembrane region" description="Helical" evidence="1">
    <location>
        <begin position="125"/>
        <end position="145"/>
    </location>
</feature>
<dbReference type="OrthoDB" id="40823at2759"/>
<dbReference type="Proteomes" id="UP000265515">
    <property type="component" value="Unassembled WGS sequence"/>
</dbReference>
<evidence type="ECO:0000313" key="2">
    <source>
        <dbReference type="EMBL" id="GBG65876.1"/>
    </source>
</evidence>
<comment type="caution">
    <text evidence="2">The sequence shown here is derived from an EMBL/GenBank/DDBJ whole genome shotgun (WGS) entry which is preliminary data.</text>
</comment>
<dbReference type="Pfam" id="PF13398">
    <property type="entry name" value="Peptidase_M50B"/>
    <property type="match status" value="1"/>
</dbReference>